<feature type="compositionally biased region" description="Low complexity" evidence="1">
    <location>
        <begin position="44"/>
        <end position="68"/>
    </location>
</feature>
<feature type="compositionally biased region" description="Polar residues" evidence="1">
    <location>
        <begin position="20"/>
        <end position="30"/>
    </location>
</feature>
<organism evidence="2 3">
    <name type="scientific">Streptomyces scabichelini</name>
    <dbReference type="NCBI Taxonomy" id="2711217"/>
    <lineage>
        <taxon>Bacteria</taxon>
        <taxon>Bacillati</taxon>
        <taxon>Actinomycetota</taxon>
        <taxon>Actinomycetes</taxon>
        <taxon>Kitasatosporales</taxon>
        <taxon>Streptomycetaceae</taxon>
        <taxon>Streptomyces</taxon>
    </lineage>
</organism>
<proteinExistence type="predicted"/>
<keyword evidence="3" id="KW-1185">Reference proteome</keyword>
<accession>A0A6G4V728</accession>
<dbReference type="RefSeq" id="WP_165260815.1">
    <property type="nucleotide sequence ID" value="NZ_JAAKZY010000055.1"/>
</dbReference>
<feature type="region of interest" description="Disordered" evidence="1">
    <location>
        <begin position="1"/>
        <end position="90"/>
    </location>
</feature>
<evidence type="ECO:0000256" key="1">
    <source>
        <dbReference type="SAM" id="MobiDB-lite"/>
    </source>
</evidence>
<protein>
    <recommendedName>
        <fullName evidence="4">Gliding motility protein</fullName>
    </recommendedName>
</protein>
<evidence type="ECO:0000313" key="2">
    <source>
        <dbReference type="EMBL" id="NGO09643.1"/>
    </source>
</evidence>
<name>A0A6G4V728_9ACTN</name>
<dbReference type="AlphaFoldDB" id="A0A6G4V728"/>
<evidence type="ECO:0000313" key="3">
    <source>
        <dbReference type="Proteomes" id="UP000472335"/>
    </source>
</evidence>
<feature type="compositionally biased region" description="Basic and acidic residues" evidence="1">
    <location>
        <begin position="8"/>
        <end position="19"/>
    </location>
</feature>
<dbReference type="Proteomes" id="UP000472335">
    <property type="component" value="Unassembled WGS sequence"/>
</dbReference>
<comment type="caution">
    <text evidence="2">The sequence shown here is derived from an EMBL/GenBank/DDBJ whole genome shotgun (WGS) entry which is preliminary data.</text>
</comment>
<feature type="compositionally biased region" description="Acidic residues" evidence="1">
    <location>
        <begin position="80"/>
        <end position="90"/>
    </location>
</feature>
<evidence type="ECO:0008006" key="4">
    <source>
        <dbReference type="Google" id="ProtNLM"/>
    </source>
</evidence>
<dbReference type="EMBL" id="JAAKZY010000055">
    <property type="protein sequence ID" value="NGO09643.1"/>
    <property type="molecule type" value="Genomic_DNA"/>
</dbReference>
<sequence>MGVFARLLRKDKPQSKGSEEASTSEAQAGTLTAEPDSEAKLEDAAQASADAEAAETSADSTGTASDGAEIPKQQSAGEAADNEADEGARK</sequence>
<gene>
    <name evidence="2" type="ORF">G5C60_19070</name>
</gene>
<reference evidence="2 3" key="1">
    <citation type="submission" date="2020-02" db="EMBL/GenBank/DDBJ databases">
        <title>Whole-genome analyses of novel actinobacteria.</title>
        <authorList>
            <person name="Sahin N."/>
            <person name="Gencbay T."/>
        </authorList>
    </citation>
    <scope>NUCLEOTIDE SEQUENCE [LARGE SCALE GENOMIC DNA]</scope>
    <source>
        <strain evidence="2 3">HC44</strain>
    </source>
</reference>